<evidence type="ECO:0000256" key="8">
    <source>
        <dbReference type="PROSITE-ProRule" id="PRU00221"/>
    </source>
</evidence>
<feature type="compositionally biased region" description="Basic and acidic residues" evidence="10">
    <location>
        <begin position="494"/>
        <end position="508"/>
    </location>
</feature>
<protein>
    <recommendedName>
        <fullName evidence="9">Coronin</fullName>
    </recommendedName>
</protein>
<dbReference type="InterPro" id="IPR015048">
    <property type="entry name" value="DUF1899"/>
</dbReference>
<keyword evidence="3" id="KW-0963">Cytoplasm</keyword>
<organism evidence="12 13">
    <name type="scientific">Polistes dominula</name>
    <name type="common">European paper wasp</name>
    <name type="synonym">Vespa dominula</name>
    <dbReference type="NCBI Taxonomy" id="743375"/>
    <lineage>
        <taxon>Eukaryota</taxon>
        <taxon>Metazoa</taxon>
        <taxon>Ecdysozoa</taxon>
        <taxon>Arthropoda</taxon>
        <taxon>Hexapoda</taxon>
        <taxon>Insecta</taxon>
        <taxon>Pterygota</taxon>
        <taxon>Neoptera</taxon>
        <taxon>Endopterygota</taxon>
        <taxon>Hymenoptera</taxon>
        <taxon>Apocrita</taxon>
        <taxon>Aculeata</taxon>
        <taxon>Vespoidea</taxon>
        <taxon>Vespidae</taxon>
        <taxon>Polistinae</taxon>
        <taxon>Polistini</taxon>
        <taxon>Polistes</taxon>
    </lineage>
</organism>
<dbReference type="SMART" id="SM01167">
    <property type="entry name" value="DUF1900"/>
    <property type="match status" value="2"/>
</dbReference>
<dbReference type="Pfam" id="PF00400">
    <property type="entry name" value="WD40"/>
    <property type="match status" value="4"/>
</dbReference>
<dbReference type="Gene3D" id="2.130.10.10">
    <property type="entry name" value="YVTN repeat-like/Quinoprotein amine dehydrogenase"/>
    <property type="match status" value="2"/>
</dbReference>
<feature type="region of interest" description="Disordered" evidence="10">
    <location>
        <begin position="386"/>
        <end position="413"/>
    </location>
</feature>
<evidence type="ECO:0000256" key="6">
    <source>
        <dbReference type="ARBA" id="ARBA00023203"/>
    </source>
</evidence>
<dbReference type="InterPro" id="IPR015505">
    <property type="entry name" value="Coronin"/>
</dbReference>
<dbReference type="InterPro" id="IPR024977">
    <property type="entry name" value="Apc4-like_WD40_dom"/>
</dbReference>
<feature type="repeat" description="WD" evidence="8">
    <location>
        <begin position="732"/>
        <end position="767"/>
    </location>
</feature>
<feature type="compositionally biased region" description="Basic and acidic residues" evidence="10">
    <location>
        <begin position="390"/>
        <end position="400"/>
    </location>
</feature>
<evidence type="ECO:0000256" key="9">
    <source>
        <dbReference type="RuleBase" id="RU280818"/>
    </source>
</evidence>
<gene>
    <name evidence="13" type="primary">LOC107067575</name>
</gene>
<evidence type="ECO:0000256" key="1">
    <source>
        <dbReference type="ARBA" id="ARBA00004496"/>
    </source>
</evidence>
<reference evidence="13" key="1">
    <citation type="submission" date="2025-08" db="UniProtKB">
        <authorList>
            <consortium name="RefSeq"/>
        </authorList>
    </citation>
    <scope>IDENTIFICATION</scope>
    <source>
        <tissue evidence="13">Whole body</tissue>
    </source>
</reference>
<comment type="function">
    <text evidence="7">F-actin regulator involved in anterograde Golgi to endosome transport: upon ubiquitination via 'Lys-33'-linked ubiquitin chains by the BCR(KLHL20) E3 ubiquitin ligase complex, interacts with EPS15 and localizes to the trans-Golgi network, where it promotes actin polymerization, thereby facilitating post-Golgi trafficking. May play a role in the maintenance of the Golgi apparatus morphology.</text>
</comment>
<feature type="domain" description="DUF1899" evidence="11">
    <location>
        <begin position="608"/>
        <end position="673"/>
    </location>
</feature>
<dbReference type="RefSeq" id="XP_015178684.1">
    <property type="nucleotide sequence ID" value="XM_015323198.1"/>
</dbReference>
<dbReference type="Pfam" id="PF16300">
    <property type="entry name" value="WD40_4"/>
    <property type="match status" value="2"/>
</dbReference>
<feature type="repeat" description="WD" evidence="8">
    <location>
        <begin position="782"/>
        <end position="823"/>
    </location>
</feature>
<evidence type="ECO:0000256" key="3">
    <source>
        <dbReference type="ARBA" id="ARBA00022490"/>
    </source>
</evidence>
<dbReference type="Pfam" id="PF08953">
    <property type="entry name" value="DUF1899"/>
    <property type="match status" value="2"/>
</dbReference>
<keyword evidence="6" id="KW-0009">Actin-binding</keyword>
<evidence type="ECO:0000256" key="7">
    <source>
        <dbReference type="ARBA" id="ARBA00024838"/>
    </source>
</evidence>
<dbReference type="Pfam" id="PF12894">
    <property type="entry name" value="ANAPC4_WD40"/>
    <property type="match status" value="1"/>
</dbReference>
<dbReference type="SUPFAM" id="SSF50978">
    <property type="entry name" value="WD40 repeat-like"/>
    <property type="match status" value="1"/>
</dbReference>
<comment type="similarity">
    <text evidence="2 9">Belongs to the WD repeat coronin family.</text>
</comment>
<evidence type="ECO:0000256" key="10">
    <source>
        <dbReference type="SAM" id="MobiDB-lite"/>
    </source>
</evidence>
<evidence type="ECO:0000256" key="5">
    <source>
        <dbReference type="ARBA" id="ARBA00022737"/>
    </source>
</evidence>
<dbReference type="SUPFAM" id="SSF101908">
    <property type="entry name" value="Putative isomerase YbhE"/>
    <property type="match status" value="1"/>
</dbReference>
<comment type="subcellular location">
    <subcellularLocation>
        <location evidence="1">Cytoplasm</location>
    </subcellularLocation>
</comment>
<feature type="region of interest" description="Disordered" evidence="10">
    <location>
        <begin position="435"/>
        <end position="519"/>
    </location>
</feature>
<dbReference type="PANTHER" id="PTHR10856:SF20">
    <property type="entry name" value="CORONIN-7"/>
    <property type="match status" value="1"/>
</dbReference>
<name>A0ABM1IEP7_POLDO</name>
<evidence type="ECO:0000313" key="13">
    <source>
        <dbReference type="RefSeq" id="XP_015178684.1"/>
    </source>
</evidence>
<feature type="repeat" description="WD" evidence="8">
    <location>
        <begin position="75"/>
        <end position="109"/>
    </location>
</feature>
<evidence type="ECO:0000313" key="12">
    <source>
        <dbReference type="Proteomes" id="UP000694924"/>
    </source>
</evidence>
<feature type="domain" description="DUF1899" evidence="11">
    <location>
        <begin position="4"/>
        <end position="66"/>
    </location>
</feature>
<dbReference type="PROSITE" id="PS00678">
    <property type="entry name" value="WD_REPEATS_1"/>
    <property type="match status" value="1"/>
</dbReference>
<evidence type="ECO:0000259" key="11">
    <source>
        <dbReference type="SMART" id="SM01166"/>
    </source>
</evidence>
<keyword evidence="12" id="KW-1185">Reference proteome</keyword>
<feature type="compositionally biased region" description="Basic and acidic residues" evidence="10">
    <location>
        <begin position="460"/>
        <end position="469"/>
    </location>
</feature>
<dbReference type="PANTHER" id="PTHR10856">
    <property type="entry name" value="CORONIN"/>
    <property type="match status" value="1"/>
</dbReference>
<dbReference type="PROSITE" id="PS50294">
    <property type="entry name" value="WD_REPEATS_REGION"/>
    <property type="match status" value="3"/>
</dbReference>
<feature type="repeat" description="WD" evidence="8">
    <location>
        <begin position="682"/>
        <end position="716"/>
    </location>
</feature>
<keyword evidence="4 8" id="KW-0853">WD repeat</keyword>
<feature type="repeat" description="WD" evidence="8">
    <location>
        <begin position="125"/>
        <end position="166"/>
    </location>
</feature>
<dbReference type="InterPro" id="IPR015943">
    <property type="entry name" value="WD40/YVTN_repeat-like_dom_sf"/>
</dbReference>
<dbReference type="PROSITE" id="PS50082">
    <property type="entry name" value="WD_REPEATS_2"/>
    <property type="match status" value="6"/>
</dbReference>
<dbReference type="InterPro" id="IPR019775">
    <property type="entry name" value="WD40_repeat_CS"/>
</dbReference>
<accession>A0ABM1IEP7</accession>
<evidence type="ECO:0000256" key="4">
    <source>
        <dbReference type="ARBA" id="ARBA00022574"/>
    </source>
</evidence>
<proteinExistence type="inferred from homology"/>
<dbReference type="GeneID" id="107067575"/>
<evidence type="ECO:0000256" key="2">
    <source>
        <dbReference type="ARBA" id="ARBA00009482"/>
    </source>
</evidence>
<dbReference type="InterPro" id="IPR001680">
    <property type="entry name" value="WD40_rpt"/>
</dbReference>
<dbReference type="SMART" id="SM01166">
    <property type="entry name" value="DUF1899"/>
    <property type="match status" value="2"/>
</dbReference>
<keyword evidence="5 9" id="KW-0677">Repeat</keyword>
<dbReference type="Proteomes" id="UP000694924">
    <property type="component" value="Unplaced"/>
</dbReference>
<dbReference type="SMART" id="SM00320">
    <property type="entry name" value="WD40"/>
    <property type="match status" value="6"/>
</dbReference>
<dbReference type="InterPro" id="IPR036322">
    <property type="entry name" value="WD40_repeat_dom_sf"/>
</dbReference>
<feature type="repeat" description="WD" evidence="8">
    <location>
        <begin position="167"/>
        <end position="208"/>
    </location>
</feature>
<sequence>MAWRFKASKYKNAAPIVPKPEACIRDISVGSYQTYGNNITASAAFMAFNVDHNGSSLAVLPLEDCGRKSKTMPLLHAHADTVTDMEFSPFHDGLLATSSQDCLVKLWHIPETGLEESLCNPECTFSHRQRRVEAVCWHPAAEHLLTTASYMTLTLWDVLSQQELFSNSDHTEVIQSLSWKQDGTILATSCKDKQVRIIDPRASTYVVNSCSSHMSIKDSRIVWLNNSDRILTTGFDAARLRQVYIRDLRHLNEPVKTLELDCSTGILMPLFDPDTNMLFLAGKGDTTIMYMEVTDKDPYLVEGIRHSGEQTKGVCLVPKRALNVMQAEVNRLLQLTSNMVIPIMYQVPRKTYRDFHADIYPDTNGSVAQNNAAAWIKGHNAPVPKISLDPAKRTKGEDPITPRLGPKPFQAKSGSQEFSFDKVFSVPVAPNNDTNGYPNDIGIPMDNAIDPEKSPTFSNERMKEAENGKSDSSSLEEDANSSDSGYKPKTPSTAERRKVFETKVKDESPENEDIGGFERGNVNRNSIAERRRLYESRSVSVTDGNLAEKAMGSPTMLRRRDSFKTKSEVIKEDDVKKVVPMLRQQSMDPRLEKVEPITTPTPKRTSTVFGRVSKFRHLKGTPGHKSTHIENVRNISRQISGECDGFHANSDRVAVPLSGPGGKIAVLELKKTGRLPDGVMPALVHGATVMDFQWDPFNNQRLAVACDDGMIRLWEIPESGLAEPTNEPSHIIEAHADKIYLIKYHPLASDVLASASYDMTVKLWDLSPLTSGESNQLSKITLLGHTDQIFSLAWSPCGQYLASACKDGKLRIYKPRSSDVPIKEGKGPVGTRGARVIWALEGRYLVVMGFDKVSERQIMVFKTDNLNQPLNTVGLDVSPAILMPYYDEDSSTLFLTGRGDSTIYAYEVTEEAPYCCPLSHHRCSSLHQGLSFLPKNRCDVASVEFASALRLTNNTIEPLSFTVPRIKSELFQDDLFPPTKITWKAALTANEWFSGINKQASRISLKPPGMDNLTENQGQPAVTTVPSATKQSTGPFSISSQPFSRLGWNTDVRAKQEEIQKTMSNNVGDVIQCSLEQDHMEGVEEHEWDE</sequence>